<protein>
    <recommendedName>
        <fullName evidence="5">Seven cysteines N-terminal domain-containing protein</fullName>
    </recommendedName>
</protein>
<feature type="region of interest" description="Disordered" evidence="1">
    <location>
        <begin position="169"/>
        <end position="262"/>
    </location>
</feature>
<keyword evidence="2" id="KW-0812">Transmembrane</keyword>
<proteinExistence type="predicted"/>
<evidence type="ECO:0000313" key="3">
    <source>
        <dbReference type="EMBL" id="KAL3074923.1"/>
    </source>
</evidence>
<evidence type="ECO:0000313" key="4">
    <source>
        <dbReference type="Proteomes" id="UP001620645"/>
    </source>
</evidence>
<name>A0ABD2I719_HETSC</name>
<dbReference type="EMBL" id="JBICCN010000356">
    <property type="protein sequence ID" value="KAL3074923.1"/>
    <property type="molecule type" value="Genomic_DNA"/>
</dbReference>
<feature type="compositionally biased region" description="Low complexity" evidence="1">
    <location>
        <begin position="179"/>
        <end position="192"/>
    </location>
</feature>
<feature type="compositionally biased region" description="Acidic residues" evidence="1">
    <location>
        <begin position="193"/>
        <end position="202"/>
    </location>
</feature>
<reference evidence="3 4" key="1">
    <citation type="submission" date="2024-10" db="EMBL/GenBank/DDBJ databases">
        <authorList>
            <person name="Kim D."/>
        </authorList>
    </citation>
    <scope>NUCLEOTIDE SEQUENCE [LARGE SCALE GENOMIC DNA]</scope>
    <source>
        <strain evidence="3">Taebaek</strain>
    </source>
</reference>
<dbReference type="Proteomes" id="UP001620645">
    <property type="component" value="Unassembled WGS sequence"/>
</dbReference>
<keyword evidence="4" id="KW-1185">Reference proteome</keyword>
<evidence type="ECO:0000256" key="1">
    <source>
        <dbReference type="SAM" id="MobiDB-lite"/>
    </source>
</evidence>
<evidence type="ECO:0000256" key="2">
    <source>
        <dbReference type="SAM" id="Phobius"/>
    </source>
</evidence>
<evidence type="ECO:0008006" key="5">
    <source>
        <dbReference type="Google" id="ProtNLM"/>
    </source>
</evidence>
<organism evidence="3 4">
    <name type="scientific">Heterodera schachtii</name>
    <name type="common">Sugarbeet cyst nematode worm</name>
    <name type="synonym">Tylenchus schachtii</name>
    <dbReference type="NCBI Taxonomy" id="97005"/>
    <lineage>
        <taxon>Eukaryota</taxon>
        <taxon>Metazoa</taxon>
        <taxon>Ecdysozoa</taxon>
        <taxon>Nematoda</taxon>
        <taxon>Chromadorea</taxon>
        <taxon>Rhabditida</taxon>
        <taxon>Tylenchina</taxon>
        <taxon>Tylenchomorpha</taxon>
        <taxon>Tylenchoidea</taxon>
        <taxon>Heteroderidae</taxon>
        <taxon>Heteroderinae</taxon>
        <taxon>Heterodera</taxon>
    </lineage>
</organism>
<gene>
    <name evidence="3" type="ORF">niasHS_014368</name>
</gene>
<feature type="compositionally biased region" description="Low complexity" evidence="1">
    <location>
        <begin position="248"/>
        <end position="260"/>
    </location>
</feature>
<sequence length="341" mass="36832">MLLAQRHAQLNQRRMTTTRLFLVIVIIISVNLSPLVRSPFFCLGQSLCGELEIYKQQKWLISPVTTAEGVRPLGTAEPSANLQQCLQQCCARPDCSAISFSGFLPLSSDSGNSSSSSSSGDDGTSSSASSSAANCALFECPADANSEIALMDATDTADQEGLLSVRLRRKDTQPPPTSSPTSNNNNHTSSTEQQDDEEDDGQSTENGGDQRHILSLGNDGTSAEEGTGGGTTAEQKHQQQNQLAVEETPSTSARTPTTTTARKRTKSLLNFGTWDERFPLRAETTPVWAIGLAIVITVICLGLIASLFCAFLCYRRHKLRMRTLEFTGPKKMPTLHAFNPS</sequence>
<accession>A0ABD2I719</accession>
<feature type="transmembrane region" description="Helical" evidence="2">
    <location>
        <begin position="287"/>
        <end position="314"/>
    </location>
</feature>
<dbReference type="AlphaFoldDB" id="A0ABD2I719"/>
<keyword evidence="2" id="KW-0472">Membrane</keyword>
<comment type="caution">
    <text evidence="3">The sequence shown here is derived from an EMBL/GenBank/DDBJ whole genome shotgun (WGS) entry which is preliminary data.</text>
</comment>
<keyword evidence="2" id="KW-1133">Transmembrane helix</keyword>
<feature type="transmembrane region" description="Helical" evidence="2">
    <location>
        <begin position="20"/>
        <end position="36"/>
    </location>
</feature>